<sequence>MTSYKKGKISMQSENMKQIISLKIGAWILNILGDETSMCLIFVETNVAKLKLPIKSKKYIIKIKLTPRHLTQLIGNSYQLKHVLVRVFDNLKNGHHIELHLFVFYHSLNNKVIFYVQLSPNDGYNFFELHIHNIVYIVSAAKITRVNVIIDYFIIMTNLINVSSRVQLDSEVFNALH</sequence>
<name>A0A6G0TMB4_APHGL</name>
<accession>A0A6G0TMB4</accession>
<dbReference type="AlphaFoldDB" id="A0A6G0TMB4"/>
<organism evidence="1 2">
    <name type="scientific">Aphis glycines</name>
    <name type="common">Soybean aphid</name>
    <dbReference type="NCBI Taxonomy" id="307491"/>
    <lineage>
        <taxon>Eukaryota</taxon>
        <taxon>Metazoa</taxon>
        <taxon>Ecdysozoa</taxon>
        <taxon>Arthropoda</taxon>
        <taxon>Hexapoda</taxon>
        <taxon>Insecta</taxon>
        <taxon>Pterygota</taxon>
        <taxon>Neoptera</taxon>
        <taxon>Paraneoptera</taxon>
        <taxon>Hemiptera</taxon>
        <taxon>Sternorrhyncha</taxon>
        <taxon>Aphidomorpha</taxon>
        <taxon>Aphidoidea</taxon>
        <taxon>Aphididae</taxon>
        <taxon>Aphidini</taxon>
        <taxon>Aphis</taxon>
        <taxon>Aphis</taxon>
    </lineage>
</organism>
<reference evidence="1 2" key="1">
    <citation type="submission" date="2019-08" db="EMBL/GenBank/DDBJ databases">
        <title>The genome of the soybean aphid Biotype 1, its phylome, world population structure and adaptation to the North American continent.</title>
        <authorList>
            <person name="Giordano R."/>
            <person name="Donthu R.K."/>
            <person name="Hernandez A.G."/>
            <person name="Wright C.L."/>
            <person name="Zimin A.V."/>
        </authorList>
    </citation>
    <scope>NUCLEOTIDE SEQUENCE [LARGE SCALE GENOMIC DNA]</scope>
    <source>
        <tissue evidence="1">Whole aphids</tissue>
    </source>
</reference>
<protein>
    <submittedName>
        <fullName evidence="1">Uncharacterized protein</fullName>
    </submittedName>
</protein>
<dbReference type="EMBL" id="VYZN01000025">
    <property type="protein sequence ID" value="KAE9535619.1"/>
    <property type="molecule type" value="Genomic_DNA"/>
</dbReference>
<proteinExistence type="predicted"/>
<evidence type="ECO:0000313" key="2">
    <source>
        <dbReference type="Proteomes" id="UP000475862"/>
    </source>
</evidence>
<gene>
    <name evidence="1" type="ORF">AGLY_007520</name>
</gene>
<comment type="caution">
    <text evidence="1">The sequence shown here is derived from an EMBL/GenBank/DDBJ whole genome shotgun (WGS) entry which is preliminary data.</text>
</comment>
<evidence type="ECO:0000313" key="1">
    <source>
        <dbReference type="EMBL" id="KAE9535619.1"/>
    </source>
</evidence>
<keyword evidence="2" id="KW-1185">Reference proteome</keyword>
<dbReference type="Proteomes" id="UP000475862">
    <property type="component" value="Unassembled WGS sequence"/>
</dbReference>